<proteinExistence type="predicted"/>
<dbReference type="Proteomes" id="UP001159427">
    <property type="component" value="Unassembled WGS sequence"/>
</dbReference>
<dbReference type="EMBL" id="CALNXI010002574">
    <property type="protein sequence ID" value="CAH3189061.1"/>
    <property type="molecule type" value="Genomic_DNA"/>
</dbReference>
<organism evidence="1 2">
    <name type="scientific">Porites evermanni</name>
    <dbReference type="NCBI Taxonomy" id="104178"/>
    <lineage>
        <taxon>Eukaryota</taxon>
        <taxon>Metazoa</taxon>
        <taxon>Cnidaria</taxon>
        <taxon>Anthozoa</taxon>
        <taxon>Hexacorallia</taxon>
        <taxon>Scleractinia</taxon>
        <taxon>Fungiina</taxon>
        <taxon>Poritidae</taxon>
        <taxon>Porites</taxon>
    </lineage>
</organism>
<accession>A0ABN8SBH8</accession>
<name>A0ABN8SBH8_9CNID</name>
<evidence type="ECO:0000313" key="1">
    <source>
        <dbReference type="EMBL" id="CAH3189061.1"/>
    </source>
</evidence>
<gene>
    <name evidence="1" type="ORF">PEVE_00019017</name>
</gene>
<evidence type="ECO:0000313" key="2">
    <source>
        <dbReference type="Proteomes" id="UP001159427"/>
    </source>
</evidence>
<reference evidence="1 2" key="1">
    <citation type="submission" date="2022-05" db="EMBL/GenBank/DDBJ databases">
        <authorList>
            <consortium name="Genoscope - CEA"/>
            <person name="William W."/>
        </authorList>
    </citation>
    <scope>NUCLEOTIDE SEQUENCE [LARGE SCALE GENOMIC DNA]</scope>
</reference>
<comment type="caution">
    <text evidence="1">The sequence shown here is derived from an EMBL/GenBank/DDBJ whole genome shotgun (WGS) entry which is preliminary data.</text>
</comment>
<protein>
    <submittedName>
        <fullName evidence="1">Uncharacterized protein</fullName>
    </submittedName>
</protein>
<sequence length="249" mass="29429">MKDAERMLSFLVAKFLREHGYEMEARYVQIVADWHEAADGRGISQLERCQKNYAMLNLILDEWMPWHRELYDFRSIDINRPVKEICGFSCETVVAVANNIESMEFQRCQNNEIGYEEHPRAGSTDDVEAIIAFLHRILGVVFTLKQFKSGWRNIVRCFTKRMSPDLPFYYWTLNERFRDEDQMTSFDQLPYWVEDNQDPTCHPLRLHHLPMNRIEDASIIFAGHSFLPARNQTSIRQQIHRPLAPTSRS</sequence>
<keyword evidence="2" id="KW-1185">Reference proteome</keyword>